<organism evidence="2 3">
    <name type="scientific">Pisum sativum</name>
    <name type="common">Garden pea</name>
    <name type="synonym">Lathyrus oleraceus</name>
    <dbReference type="NCBI Taxonomy" id="3888"/>
    <lineage>
        <taxon>Eukaryota</taxon>
        <taxon>Viridiplantae</taxon>
        <taxon>Streptophyta</taxon>
        <taxon>Embryophyta</taxon>
        <taxon>Tracheophyta</taxon>
        <taxon>Spermatophyta</taxon>
        <taxon>Magnoliopsida</taxon>
        <taxon>eudicotyledons</taxon>
        <taxon>Gunneridae</taxon>
        <taxon>Pentapetalae</taxon>
        <taxon>rosids</taxon>
        <taxon>fabids</taxon>
        <taxon>Fabales</taxon>
        <taxon>Fabaceae</taxon>
        <taxon>Papilionoideae</taxon>
        <taxon>50 kb inversion clade</taxon>
        <taxon>NPAAA clade</taxon>
        <taxon>Hologalegina</taxon>
        <taxon>IRL clade</taxon>
        <taxon>Fabeae</taxon>
        <taxon>Lathyrus</taxon>
    </lineage>
</organism>
<dbReference type="Gramene" id="Psat06G0642100-T1">
    <property type="protein sequence ID" value="KAI5401947.1"/>
    <property type="gene ID" value="KIW84_066421"/>
</dbReference>
<dbReference type="EMBL" id="JAMSHJ010000006">
    <property type="protein sequence ID" value="KAI5401947.1"/>
    <property type="molecule type" value="Genomic_DNA"/>
</dbReference>
<name>A0A9D5A8K7_PEA</name>
<sequence>MVELRYKVLIERKGFAFFVELEYENILDFCDKCKIIGHDKRKRGGRERSNTPKDNSTDGGSNGHLNAHLSKIQDPQPSMPVDSHEQDIVQERVNTSTTQNTRFLVQEGTENDGSSKTAEFVDAI</sequence>
<keyword evidence="3" id="KW-1185">Reference proteome</keyword>
<gene>
    <name evidence="2" type="ORF">KIW84_066421</name>
</gene>
<feature type="compositionally biased region" description="Polar residues" evidence="1">
    <location>
        <begin position="92"/>
        <end position="103"/>
    </location>
</feature>
<dbReference type="Proteomes" id="UP001058974">
    <property type="component" value="Chromosome 6"/>
</dbReference>
<dbReference type="AlphaFoldDB" id="A0A9D5A8K7"/>
<feature type="region of interest" description="Disordered" evidence="1">
    <location>
        <begin position="40"/>
        <end position="124"/>
    </location>
</feature>
<evidence type="ECO:0000313" key="2">
    <source>
        <dbReference type="EMBL" id="KAI5401947.1"/>
    </source>
</evidence>
<evidence type="ECO:0000256" key="1">
    <source>
        <dbReference type="SAM" id="MobiDB-lite"/>
    </source>
</evidence>
<accession>A0A9D5A8K7</accession>
<evidence type="ECO:0000313" key="3">
    <source>
        <dbReference type="Proteomes" id="UP001058974"/>
    </source>
</evidence>
<comment type="caution">
    <text evidence="2">The sequence shown here is derived from an EMBL/GenBank/DDBJ whole genome shotgun (WGS) entry which is preliminary data.</text>
</comment>
<reference evidence="2 3" key="1">
    <citation type="journal article" date="2022" name="Nat. Genet.">
        <title>Improved pea reference genome and pan-genome highlight genomic features and evolutionary characteristics.</title>
        <authorList>
            <person name="Yang T."/>
            <person name="Liu R."/>
            <person name="Luo Y."/>
            <person name="Hu S."/>
            <person name="Wang D."/>
            <person name="Wang C."/>
            <person name="Pandey M.K."/>
            <person name="Ge S."/>
            <person name="Xu Q."/>
            <person name="Li N."/>
            <person name="Li G."/>
            <person name="Huang Y."/>
            <person name="Saxena R.K."/>
            <person name="Ji Y."/>
            <person name="Li M."/>
            <person name="Yan X."/>
            <person name="He Y."/>
            <person name="Liu Y."/>
            <person name="Wang X."/>
            <person name="Xiang C."/>
            <person name="Varshney R.K."/>
            <person name="Ding H."/>
            <person name="Gao S."/>
            <person name="Zong X."/>
        </authorList>
    </citation>
    <scope>NUCLEOTIDE SEQUENCE [LARGE SCALE GENOMIC DNA]</scope>
    <source>
        <strain evidence="2 3">cv. Zhongwan 6</strain>
    </source>
</reference>
<evidence type="ECO:0008006" key="4">
    <source>
        <dbReference type="Google" id="ProtNLM"/>
    </source>
</evidence>
<protein>
    <recommendedName>
        <fullName evidence="4">Zinc knuckle CX2CX4HX4C domain-containing protein</fullName>
    </recommendedName>
</protein>
<proteinExistence type="predicted"/>